<dbReference type="Proteomes" id="UP001501207">
    <property type="component" value="Unassembled WGS sequence"/>
</dbReference>
<dbReference type="SMART" id="SM00867">
    <property type="entry name" value="YceI"/>
    <property type="match status" value="1"/>
</dbReference>
<dbReference type="PANTHER" id="PTHR34406">
    <property type="entry name" value="PROTEIN YCEI"/>
    <property type="match status" value="1"/>
</dbReference>
<name>A0ABP8G606_9BACT</name>
<dbReference type="RefSeq" id="WP_344980904.1">
    <property type="nucleotide sequence ID" value="NZ_BAABFN010000021.1"/>
</dbReference>
<organism evidence="2 3">
    <name type="scientific">Compostibacter hankyongensis</name>
    <dbReference type="NCBI Taxonomy" id="1007089"/>
    <lineage>
        <taxon>Bacteria</taxon>
        <taxon>Pseudomonadati</taxon>
        <taxon>Bacteroidota</taxon>
        <taxon>Chitinophagia</taxon>
        <taxon>Chitinophagales</taxon>
        <taxon>Chitinophagaceae</taxon>
        <taxon>Compostibacter</taxon>
    </lineage>
</organism>
<dbReference type="InterPro" id="IPR007372">
    <property type="entry name" value="Lipid/polyisoprenoid-bd_YceI"/>
</dbReference>
<dbReference type="Pfam" id="PF04264">
    <property type="entry name" value="YceI"/>
    <property type="match status" value="1"/>
</dbReference>
<feature type="domain" description="Lipid/polyisoprenoid-binding YceI-like" evidence="1">
    <location>
        <begin position="5"/>
        <end position="174"/>
    </location>
</feature>
<evidence type="ECO:0000313" key="3">
    <source>
        <dbReference type="Proteomes" id="UP001501207"/>
    </source>
</evidence>
<sequence length="177" mass="19426">MATKQWVSDPAHSEIQFKVKHLMVTNITGSFKQFSASAESSRDDFQDAKISFSADIASVDTGNEQRNGHLLAADFFDAEKFPQLSFVSTAFRKINDEGDYELDGNLTIKDVTKPVKLRAVGGAVTDPWGNVKTAFSVEGKINRTDWGLSYNAALETGGVLISEDVRILAEVQMTESK</sequence>
<evidence type="ECO:0000313" key="2">
    <source>
        <dbReference type="EMBL" id="GAA4318023.1"/>
    </source>
</evidence>
<dbReference type="Gene3D" id="2.40.128.110">
    <property type="entry name" value="Lipid/polyisoprenoid-binding, YceI-like"/>
    <property type="match status" value="1"/>
</dbReference>
<comment type="caution">
    <text evidence="2">The sequence shown here is derived from an EMBL/GenBank/DDBJ whole genome shotgun (WGS) entry which is preliminary data.</text>
</comment>
<reference evidence="3" key="1">
    <citation type="journal article" date="2019" name="Int. J. Syst. Evol. Microbiol.">
        <title>The Global Catalogue of Microorganisms (GCM) 10K type strain sequencing project: providing services to taxonomists for standard genome sequencing and annotation.</title>
        <authorList>
            <consortium name="The Broad Institute Genomics Platform"/>
            <consortium name="The Broad Institute Genome Sequencing Center for Infectious Disease"/>
            <person name="Wu L."/>
            <person name="Ma J."/>
        </authorList>
    </citation>
    <scope>NUCLEOTIDE SEQUENCE [LARGE SCALE GENOMIC DNA]</scope>
    <source>
        <strain evidence="3">JCM 17664</strain>
    </source>
</reference>
<dbReference type="InterPro" id="IPR036761">
    <property type="entry name" value="TTHA0802/YceI-like_sf"/>
</dbReference>
<protein>
    <submittedName>
        <fullName evidence="2">YceI family protein</fullName>
    </submittedName>
</protein>
<gene>
    <name evidence="2" type="ORF">GCM10023143_30430</name>
</gene>
<proteinExistence type="predicted"/>
<dbReference type="EMBL" id="BAABFN010000021">
    <property type="protein sequence ID" value="GAA4318023.1"/>
    <property type="molecule type" value="Genomic_DNA"/>
</dbReference>
<accession>A0ABP8G606</accession>
<evidence type="ECO:0000259" key="1">
    <source>
        <dbReference type="SMART" id="SM00867"/>
    </source>
</evidence>
<dbReference type="PANTHER" id="PTHR34406:SF1">
    <property type="entry name" value="PROTEIN YCEI"/>
    <property type="match status" value="1"/>
</dbReference>
<dbReference type="SUPFAM" id="SSF101874">
    <property type="entry name" value="YceI-like"/>
    <property type="match status" value="1"/>
</dbReference>
<keyword evidence="3" id="KW-1185">Reference proteome</keyword>